<dbReference type="PROSITE" id="PS01136">
    <property type="entry name" value="UPF0034"/>
    <property type="match status" value="1"/>
</dbReference>
<keyword evidence="14 16" id="KW-0479">Metal-binding</keyword>
<keyword evidence="15" id="KW-0378">Hydrolase</keyword>
<evidence type="ECO:0000256" key="5">
    <source>
        <dbReference type="ARBA" id="ARBA00022694"/>
    </source>
</evidence>
<dbReference type="InterPro" id="IPR013785">
    <property type="entry name" value="Aldolase_TIM"/>
</dbReference>
<dbReference type="GO" id="GO:0006397">
    <property type="term" value="P:mRNA processing"/>
    <property type="evidence" value="ECO:0007669"/>
    <property type="project" value="UniProtKB-KW"/>
</dbReference>
<feature type="domain" description="C3H1-type" evidence="18">
    <location>
        <begin position="117"/>
        <end position="158"/>
    </location>
</feature>
<comment type="catalytic activity">
    <reaction evidence="13">
        <text>5,6-dihydrouridine(47) in tRNA + NADP(+) = uridine(47) in tRNA + NADPH + H(+)</text>
        <dbReference type="Rhea" id="RHEA:53360"/>
        <dbReference type="Rhea" id="RHEA-COMP:13539"/>
        <dbReference type="Rhea" id="RHEA-COMP:13540"/>
        <dbReference type="ChEBI" id="CHEBI:15378"/>
        <dbReference type="ChEBI" id="CHEBI:57783"/>
        <dbReference type="ChEBI" id="CHEBI:58349"/>
        <dbReference type="ChEBI" id="CHEBI:65315"/>
        <dbReference type="ChEBI" id="CHEBI:74443"/>
        <dbReference type="EC" id="1.3.1.89"/>
    </reaction>
    <physiologicalReaction direction="right-to-left" evidence="13">
        <dbReference type="Rhea" id="RHEA:53362"/>
    </physiologicalReaction>
</comment>
<dbReference type="Pfam" id="PF00149">
    <property type="entry name" value="Metallophos"/>
    <property type="match status" value="1"/>
</dbReference>
<evidence type="ECO:0000259" key="18">
    <source>
        <dbReference type="PROSITE" id="PS50103"/>
    </source>
</evidence>
<evidence type="ECO:0000256" key="2">
    <source>
        <dbReference type="ARBA" id="ARBA00022630"/>
    </source>
</evidence>
<dbReference type="Gene3D" id="3.60.21.10">
    <property type="match status" value="1"/>
</dbReference>
<evidence type="ECO:0000256" key="3">
    <source>
        <dbReference type="ARBA" id="ARBA00022643"/>
    </source>
</evidence>
<comment type="catalytic activity">
    <reaction evidence="12">
        <text>a 5,6-dihydrouridine in mRNA + NADP(+) = a uridine in mRNA + NADPH + H(+)</text>
        <dbReference type="Rhea" id="RHEA:69855"/>
        <dbReference type="Rhea" id="RHEA-COMP:14658"/>
        <dbReference type="Rhea" id="RHEA-COMP:17789"/>
        <dbReference type="ChEBI" id="CHEBI:15378"/>
        <dbReference type="ChEBI" id="CHEBI:57783"/>
        <dbReference type="ChEBI" id="CHEBI:58349"/>
        <dbReference type="ChEBI" id="CHEBI:65315"/>
        <dbReference type="ChEBI" id="CHEBI:74443"/>
    </reaction>
    <physiologicalReaction direction="right-to-left" evidence="12">
        <dbReference type="Rhea" id="RHEA:69857"/>
    </physiologicalReaction>
</comment>
<evidence type="ECO:0000256" key="9">
    <source>
        <dbReference type="ARBA" id="ARBA00045365"/>
    </source>
</evidence>
<keyword evidence="7 16" id="KW-0560">Oxidoreductase</keyword>
<feature type="domain" description="C3H1-type" evidence="18">
    <location>
        <begin position="171"/>
        <end position="196"/>
    </location>
</feature>
<keyword evidence="5 16" id="KW-0819">tRNA processing</keyword>
<evidence type="ECO:0000256" key="7">
    <source>
        <dbReference type="ARBA" id="ARBA00023002"/>
    </source>
</evidence>
<dbReference type="InterPro" id="IPR035587">
    <property type="entry name" value="DUS-like_FMN-bd"/>
</dbReference>
<evidence type="ECO:0000256" key="1">
    <source>
        <dbReference type="ARBA" id="ARBA00001917"/>
    </source>
</evidence>
<dbReference type="WBParaSite" id="TCONS_00004843.p1">
    <property type="protein sequence ID" value="TCONS_00004843.p1"/>
    <property type="gene ID" value="XLOC_002950"/>
</dbReference>
<proteinExistence type="inferred from homology"/>
<evidence type="ECO:0000256" key="15">
    <source>
        <dbReference type="RuleBase" id="RU004273"/>
    </source>
</evidence>
<dbReference type="InterPro" id="IPR000571">
    <property type="entry name" value="Znf_CCCH"/>
</dbReference>
<dbReference type="SUPFAM" id="SSF56300">
    <property type="entry name" value="Metallo-dependent phosphatases"/>
    <property type="match status" value="1"/>
</dbReference>
<comment type="catalytic activity">
    <reaction evidence="10">
        <text>5,6-dihydrouridine(47) in tRNA + NAD(+) = uridine(47) in tRNA + NADH + H(+)</text>
        <dbReference type="Rhea" id="RHEA:53364"/>
        <dbReference type="Rhea" id="RHEA-COMP:13539"/>
        <dbReference type="Rhea" id="RHEA-COMP:13540"/>
        <dbReference type="ChEBI" id="CHEBI:15378"/>
        <dbReference type="ChEBI" id="CHEBI:57540"/>
        <dbReference type="ChEBI" id="CHEBI:57945"/>
        <dbReference type="ChEBI" id="CHEBI:65315"/>
        <dbReference type="ChEBI" id="CHEBI:74443"/>
        <dbReference type="EC" id="1.3.1.89"/>
    </reaction>
    <physiologicalReaction direction="right-to-left" evidence="10">
        <dbReference type="Rhea" id="RHEA:53366"/>
    </physiologicalReaction>
</comment>
<evidence type="ECO:0000256" key="6">
    <source>
        <dbReference type="ARBA" id="ARBA00022857"/>
    </source>
</evidence>
<evidence type="ECO:0000256" key="13">
    <source>
        <dbReference type="ARBA" id="ARBA00049513"/>
    </source>
</evidence>
<feature type="region of interest" description="Disordered" evidence="17">
    <location>
        <begin position="682"/>
        <end position="722"/>
    </location>
</feature>
<comment type="catalytic activity">
    <reaction evidence="11">
        <text>a 5,6-dihydrouridine in mRNA + NAD(+) = a uridine in mRNA + NADH + H(+)</text>
        <dbReference type="Rhea" id="RHEA:69851"/>
        <dbReference type="Rhea" id="RHEA-COMP:14658"/>
        <dbReference type="Rhea" id="RHEA-COMP:17789"/>
        <dbReference type="ChEBI" id="CHEBI:15378"/>
        <dbReference type="ChEBI" id="CHEBI:57540"/>
        <dbReference type="ChEBI" id="CHEBI:57945"/>
        <dbReference type="ChEBI" id="CHEBI:65315"/>
        <dbReference type="ChEBI" id="CHEBI:74443"/>
    </reaction>
    <physiologicalReaction direction="right-to-left" evidence="11">
        <dbReference type="Rhea" id="RHEA:69853"/>
    </physiologicalReaction>
</comment>
<evidence type="ECO:0000256" key="12">
    <source>
        <dbReference type="ARBA" id="ARBA00049447"/>
    </source>
</evidence>
<dbReference type="InterPro" id="IPR029052">
    <property type="entry name" value="Metallo-depent_PP-like"/>
</dbReference>
<dbReference type="GO" id="GO:0003723">
    <property type="term" value="F:RNA binding"/>
    <property type="evidence" value="ECO:0007669"/>
    <property type="project" value="TreeGrafter"/>
</dbReference>
<name>A0AAF5D0H6_STRER</name>
<dbReference type="EC" id="1.3.1.-" evidence="16"/>
<dbReference type="Gene3D" id="4.10.1000.10">
    <property type="entry name" value="Zinc finger, CCCH-type"/>
    <property type="match status" value="1"/>
</dbReference>
<dbReference type="InterPro" id="IPR018517">
    <property type="entry name" value="tRNA_hU_synthase_CS"/>
</dbReference>
<keyword evidence="14 16" id="KW-0862">Zinc</keyword>
<comment type="similarity">
    <text evidence="16">Belongs to the dus family. Dus3 subfamily.</text>
</comment>
<reference evidence="20" key="1">
    <citation type="submission" date="2024-02" db="UniProtKB">
        <authorList>
            <consortium name="WormBaseParasite"/>
        </authorList>
    </citation>
    <scope>IDENTIFICATION</scope>
</reference>
<accession>A0AAF5D0H6</accession>
<keyword evidence="8" id="KW-0520">NAD</keyword>
<feature type="region of interest" description="Disordered" evidence="17">
    <location>
        <begin position="81"/>
        <end position="104"/>
    </location>
</feature>
<keyword evidence="14 16" id="KW-0863">Zinc-finger</keyword>
<evidence type="ECO:0000256" key="16">
    <source>
        <dbReference type="RuleBase" id="RU291113"/>
    </source>
</evidence>
<dbReference type="CDD" id="cd00144">
    <property type="entry name" value="MPP_PPP_family"/>
    <property type="match status" value="1"/>
</dbReference>
<evidence type="ECO:0000256" key="4">
    <source>
        <dbReference type="ARBA" id="ARBA00022664"/>
    </source>
</evidence>
<feature type="zinc finger region" description="C3H1-type" evidence="14">
    <location>
        <begin position="117"/>
        <end position="158"/>
    </location>
</feature>
<dbReference type="Pfam" id="PF01207">
    <property type="entry name" value="Dus"/>
    <property type="match status" value="1"/>
</dbReference>
<dbReference type="GO" id="GO:0004722">
    <property type="term" value="F:protein serine/threonine phosphatase activity"/>
    <property type="evidence" value="ECO:0007669"/>
    <property type="project" value="UniProtKB-EC"/>
</dbReference>
<protein>
    <recommendedName>
        <fullName evidence="15 16">Multifunctional fusion protein</fullName>
    </recommendedName>
    <domain>
        <recommendedName>
            <fullName evidence="16">tRNA-dihydrouridine(47) synthase [NAD(P)(+)]</fullName>
            <ecNumber evidence="16">1.3.1.-</ecNumber>
        </recommendedName>
        <alternativeName>
            <fullName evidence="16">tRNA-dihydrouridine synthase 3</fullName>
        </alternativeName>
    </domain>
    <domain>
        <recommendedName>
            <fullName evidence="15">Serine/threonine-protein phosphatase</fullName>
            <ecNumber evidence="15">3.1.3.16</ecNumber>
        </recommendedName>
    </domain>
</protein>
<evidence type="ECO:0000256" key="17">
    <source>
        <dbReference type="SAM" id="MobiDB-lite"/>
    </source>
</evidence>
<dbReference type="PRINTS" id="PR00114">
    <property type="entry name" value="STPHPHTASE"/>
</dbReference>
<evidence type="ECO:0000256" key="10">
    <source>
        <dbReference type="ARBA" id="ARBA00048266"/>
    </source>
</evidence>
<dbReference type="AlphaFoldDB" id="A0AAF5D0H6"/>
<feature type="compositionally biased region" description="Low complexity" evidence="17">
    <location>
        <begin position="687"/>
        <end position="698"/>
    </location>
</feature>
<dbReference type="SMART" id="SM00156">
    <property type="entry name" value="PP2Ac"/>
    <property type="match status" value="1"/>
</dbReference>
<dbReference type="SUPFAM" id="SSF51395">
    <property type="entry name" value="FMN-linked oxidoreductases"/>
    <property type="match status" value="1"/>
</dbReference>
<keyword evidence="19" id="KW-1185">Reference proteome</keyword>
<comment type="catalytic activity">
    <reaction evidence="15">
        <text>O-phospho-L-threonyl-[protein] + H2O = L-threonyl-[protein] + phosphate</text>
        <dbReference type="Rhea" id="RHEA:47004"/>
        <dbReference type="Rhea" id="RHEA-COMP:11060"/>
        <dbReference type="Rhea" id="RHEA-COMP:11605"/>
        <dbReference type="ChEBI" id="CHEBI:15377"/>
        <dbReference type="ChEBI" id="CHEBI:30013"/>
        <dbReference type="ChEBI" id="CHEBI:43474"/>
        <dbReference type="ChEBI" id="CHEBI:61977"/>
        <dbReference type="EC" id="3.1.3.16"/>
    </reaction>
</comment>
<comment type="similarity">
    <text evidence="15">Belongs to the PPP phosphatase family.</text>
</comment>
<evidence type="ECO:0000256" key="14">
    <source>
        <dbReference type="PROSITE-ProRule" id="PRU00723"/>
    </source>
</evidence>
<dbReference type="SMART" id="SM00356">
    <property type="entry name" value="ZnF_C3H1"/>
    <property type="match status" value="2"/>
</dbReference>
<feature type="zinc finger region" description="C3H1-type" evidence="14">
    <location>
        <begin position="171"/>
        <end position="196"/>
    </location>
</feature>
<evidence type="ECO:0000313" key="19">
    <source>
        <dbReference type="Proteomes" id="UP000035681"/>
    </source>
</evidence>
<dbReference type="GO" id="GO:0050660">
    <property type="term" value="F:flavin adenine dinucleotide binding"/>
    <property type="evidence" value="ECO:0007669"/>
    <property type="project" value="UniProtKB-UniRule"/>
</dbReference>
<feature type="region of interest" description="Disordered" evidence="17">
    <location>
        <begin position="620"/>
        <end position="659"/>
    </location>
</feature>
<comment type="function">
    <text evidence="9">Catalyzes the synthesis of dihydrouridine, a modified base, in various RNAs, such as tRNAs, mRNAs and some long non-coding RNAs (lncRNAs). Mainly modifies the uridine in position 47 (U47) in the D-loop of most cytoplasmic tRNAs. Also able to mediate the formation of dihydrouridine in some mRNAs, thereby regulating their translation.</text>
</comment>
<dbReference type="PROSITE" id="PS50103">
    <property type="entry name" value="ZF_C3H1"/>
    <property type="match status" value="2"/>
</dbReference>
<keyword evidence="6" id="KW-0521">NADP</keyword>
<dbReference type="Gene3D" id="3.20.20.70">
    <property type="entry name" value="Aldolase class I"/>
    <property type="match status" value="1"/>
</dbReference>
<feature type="compositionally biased region" description="Polar residues" evidence="17">
    <location>
        <begin position="707"/>
        <end position="722"/>
    </location>
</feature>
<sequence>FYLLISYLKNLSLRRIHIRSFINHGSIRESLFMCFVLQMTSEVLQNNSKGIAPVKKEFIVDFNDNELPSYVKRRLEEEKEDRAGVLEDDTQPPRKKFRGMNKERKKEMDKARIEMCTNQPRLCPSVMFGLRNKNQGSEEGGNKKCRFGDKCKYYHSVEEYSKVRQPDVGDKCYNFEIRGECPYSVACRFHKDHELENFEQKIDEKKKEEYGKIPVCEMFRDPSIKMKLNKNKYDFKESDKIVKEFNEEDVIKLGSMEREKASLKVKEMSGKPYLAPLTTVGNLPFRRICVKAGCQITCGEMALATNIVKGVGSECSLLKRHHSEKIFGVQIAGGFPDTMTKAAQVIKEYCDVDFVDINMGCPIDLINNKGGGCALPFKWNKISSIVHCMKNVLTDIPLTIKVRSGIKEGDNNIHKVLSRLVNFSPPDLITLHPRSKEQRYSKLADWDYVKTVSESIEKKSSFWVCGDVTSWTDYYDRLENNPVDGIMIGRAALIKPWIFTEIEQKRHIDITASERLEYIQDFVNYGLEHWGSDDAGLEATRRFLLEWLSFTHRYIPVGMLEVLPQRLNERSPYLKGRNEMEHLLSSSRSKDWVKISEMFLGPVPQDFVFVPKHKANSGKIVKEKLKKKKHSGDSRDLSSARIDAPSNNNGKLKLKKRRHSSNLLRKIVESLNLSKQKSTNLKDVNDLNSESCSSSLSLKPEDDKSKTQSFSLNDNSTSRNNTLFEKNTSGIVKLNNDKKGPVTSEMYLTGNDSGYQKQMKKYINKLGQCKGQNLSPNKFLVILMKLFSIIEKHFNLGNTFDIDYAFSKFFTIERIQSILHKAATIFKGEPILLNLSATKQDIVVISDIHGSILDLIKVLSDNGLPESKTYLFLGNYVDKGTDDIAVVTLLLLLKICFPNNVYLLRGNHEFLDQNSKQCFPIRCKNYFGSYNTYRMFNYCFEFLPLAAIIDDDILCVHGGVSQWIRNRNSISSLIRPLNINKDIISRMIITDLVWADSSRGEYEFSDRSGFTLSKRGIGYAFNEYGLKNILEKLNVTRIIRGHQPCEEGYKIEYDHLCYTIHLRNLFEYYNSYGSYCIVKNTHNDELTVKSIINLPLTYYIDMTSLKSAYVPFIEEGDEADAMLPLMISAIFINEMDSERFFSLKALRNWKDDEEGLSKKFSKAIDVESLGCVEPEDIELNKYYLHYNTYTKRFTRVKVIDNLIDDKKSHNRLIVYSCDSSRVDDVDYEDIYYIPEYLNDIIDYPLHLYCQLPSPKCLELLNLPNSLDYDNLTVVKAIILENSNIPTAIILEGGPSDIQFDIRHMFDKLDENVQKSWKAFVDAMTTGEIRQILCKMSDSNTFKISPNDDVYIIDVDDFDAVHIRSTSMSIVECFYTSYLKEYFEIENFRVRQEVPKNEICLGCIYIAYVDFLKKFTRIRIITLDPHKEYITFDVVDYPGIVVRSVRTSEFKIYYLVQGLDIPPLYQTVKISSSEGRKPSDKDVLMNIASKGGRYTLKVNENNGIATLYNNMPNNEGDLMEKVMKKIDEDCMMVCQSDNNELITKSCRLKAPVQVKRCSFNQSMSSFKGRLRLRCVESSKNVM</sequence>
<dbReference type="PROSITE" id="PS00125">
    <property type="entry name" value="SER_THR_PHOSPHATASE"/>
    <property type="match status" value="1"/>
</dbReference>
<organism evidence="19 20">
    <name type="scientific">Strongyloides stercoralis</name>
    <name type="common">Threadworm</name>
    <dbReference type="NCBI Taxonomy" id="6248"/>
    <lineage>
        <taxon>Eukaryota</taxon>
        <taxon>Metazoa</taxon>
        <taxon>Ecdysozoa</taxon>
        <taxon>Nematoda</taxon>
        <taxon>Chromadorea</taxon>
        <taxon>Rhabditida</taxon>
        <taxon>Tylenchina</taxon>
        <taxon>Panagrolaimomorpha</taxon>
        <taxon>Strongyloidoidea</taxon>
        <taxon>Strongyloididae</taxon>
        <taxon>Strongyloides</taxon>
    </lineage>
</organism>
<keyword evidence="2 16" id="KW-0285">Flavoprotein</keyword>
<dbReference type="InterPro" id="IPR006186">
    <property type="entry name" value="Ser/Thr-sp_prot-phosphatase"/>
</dbReference>
<dbReference type="GO" id="GO:0008270">
    <property type="term" value="F:zinc ion binding"/>
    <property type="evidence" value="ECO:0007669"/>
    <property type="project" value="UniProtKB-KW"/>
</dbReference>
<keyword evidence="3 16" id="KW-0288">FMN</keyword>
<dbReference type="EC" id="3.1.3.16" evidence="15"/>
<dbReference type="PANTHER" id="PTHR45846:SF1">
    <property type="entry name" value="TRNA-DIHYDROURIDINE(47) SYNTHASE [NAD(P)(+)]-LIKE"/>
    <property type="match status" value="1"/>
</dbReference>
<evidence type="ECO:0000313" key="20">
    <source>
        <dbReference type="WBParaSite" id="TCONS_00004843.p1"/>
    </source>
</evidence>
<dbReference type="CDD" id="cd02801">
    <property type="entry name" value="DUS_like_FMN"/>
    <property type="match status" value="1"/>
</dbReference>
<evidence type="ECO:0000256" key="8">
    <source>
        <dbReference type="ARBA" id="ARBA00023027"/>
    </source>
</evidence>
<evidence type="ECO:0000256" key="11">
    <source>
        <dbReference type="ARBA" id="ARBA00048342"/>
    </source>
</evidence>
<dbReference type="Proteomes" id="UP000035681">
    <property type="component" value="Unplaced"/>
</dbReference>
<comment type="cofactor">
    <cofactor evidence="1 16">
        <name>FMN</name>
        <dbReference type="ChEBI" id="CHEBI:58210"/>
    </cofactor>
</comment>
<dbReference type="InterPro" id="IPR004843">
    <property type="entry name" value="Calcineurin-like_PHP"/>
</dbReference>
<dbReference type="GO" id="GO:0102265">
    <property type="term" value="F:tRNA-dihydrouridine47 synthase activity"/>
    <property type="evidence" value="ECO:0007669"/>
    <property type="project" value="UniProtKB-EC"/>
</dbReference>
<dbReference type="PANTHER" id="PTHR45846">
    <property type="entry name" value="TRNA-DIHYDROURIDINE(47) SYNTHASE [NAD(P)(+)]-LIKE"/>
    <property type="match status" value="1"/>
</dbReference>
<keyword evidence="4" id="KW-0507">mRNA processing</keyword>